<feature type="transmembrane region" description="Helical" evidence="8">
    <location>
        <begin position="495"/>
        <end position="513"/>
    </location>
</feature>
<evidence type="ECO:0000256" key="1">
    <source>
        <dbReference type="ARBA" id="ARBA00004651"/>
    </source>
</evidence>
<evidence type="ECO:0000256" key="4">
    <source>
        <dbReference type="ARBA" id="ARBA00022679"/>
    </source>
</evidence>
<evidence type="ECO:0000313" key="10">
    <source>
        <dbReference type="EMBL" id="QNP41640.1"/>
    </source>
</evidence>
<feature type="transmembrane region" description="Helical" evidence="8">
    <location>
        <begin position="50"/>
        <end position="68"/>
    </location>
</feature>
<evidence type="ECO:0000313" key="11">
    <source>
        <dbReference type="Proteomes" id="UP000516018"/>
    </source>
</evidence>
<dbReference type="PANTHER" id="PTHR33908:SF11">
    <property type="entry name" value="MEMBRANE PROTEIN"/>
    <property type="match status" value="1"/>
</dbReference>
<keyword evidence="2" id="KW-1003">Cell membrane</keyword>
<keyword evidence="6 8" id="KW-1133">Transmembrane helix</keyword>
<feature type="transmembrane region" description="Helical" evidence="8">
    <location>
        <begin position="262"/>
        <end position="279"/>
    </location>
</feature>
<dbReference type="EMBL" id="CP060820">
    <property type="protein sequence ID" value="QNP41640.1"/>
    <property type="molecule type" value="Genomic_DNA"/>
</dbReference>
<feature type="transmembrane region" description="Helical" evidence="8">
    <location>
        <begin position="446"/>
        <end position="465"/>
    </location>
</feature>
<dbReference type="AlphaFoldDB" id="A0A7H0G024"/>
<dbReference type="GO" id="GO:0016763">
    <property type="term" value="F:pentosyltransferase activity"/>
    <property type="evidence" value="ECO:0007669"/>
    <property type="project" value="TreeGrafter"/>
</dbReference>
<proteinExistence type="predicted"/>
<feature type="transmembrane region" description="Helical" evidence="8">
    <location>
        <begin position="334"/>
        <end position="359"/>
    </location>
</feature>
<dbReference type="KEGG" id="lsx:H8B22_05385"/>
<feature type="transmembrane region" description="Helical" evidence="8">
    <location>
        <begin position="23"/>
        <end position="43"/>
    </location>
</feature>
<feature type="transmembrane region" description="Helical" evidence="8">
    <location>
        <begin position="472"/>
        <end position="489"/>
    </location>
</feature>
<protein>
    <submittedName>
        <fullName evidence="10">Glycosyltransferase family 39 protein</fullName>
    </submittedName>
</protein>
<comment type="subcellular location">
    <subcellularLocation>
        <location evidence="1">Cell membrane</location>
        <topology evidence="1">Multi-pass membrane protein</topology>
    </subcellularLocation>
</comment>
<feature type="transmembrane region" description="Helical" evidence="8">
    <location>
        <begin position="119"/>
        <end position="138"/>
    </location>
</feature>
<keyword evidence="3" id="KW-0328">Glycosyltransferase</keyword>
<dbReference type="InterPro" id="IPR038731">
    <property type="entry name" value="RgtA/B/C-like"/>
</dbReference>
<evidence type="ECO:0000256" key="3">
    <source>
        <dbReference type="ARBA" id="ARBA00022676"/>
    </source>
</evidence>
<name>A0A7H0G024_9GAMM</name>
<feature type="transmembrane region" description="Helical" evidence="8">
    <location>
        <begin position="184"/>
        <end position="201"/>
    </location>
</feature>
<evidence type="ECO:0000259" key="9">
    <source>
        <dbReference type="Pfam" id="PF13231"/>
    </source>
</evidence>
<feature type="domain" description="Glycosyltransferase RgtA/B/C/D-like" evidence="9">
    <location>
        <begin position="262"/>
        <end position="384"/>
    </location>
</feature>
<gene>
    <name evidence="10" type="ORF">H8B22_05385</name>
</gene>
<evidence type="ECO:0000256" key="2">
    <source>
        <dbReference type="ARBA" id="ARBA00022475"/>
    </source>
</evidence>
<dbReference type="PANTHER" id="PTHR33908">
    <property type="entry name" value="MANNOSYLTRANSFERASE YKCB-RELATED"/>
    <property type="match status" value="1"/>
</dbReference>
<dbReference type="GO" id="GO:0009103">
    <property type="term" value="P:lipopolysaccharide biosynthetic process"/>
    <property type="evidence" value="ECO:0007669"/>
    <property type="project" value="UniProtKB-ARBA"/>
</dbReference>
<dbReference type="RefSeq" id="WP_187713076.1">
    <property type="nucleotide sequence ID" value="NZ_CP060820.1"/>
</dbReference>
<sequence>MTADASISVNGHAGAAARPWERALLWAGVPLCVAGLASTGILSQWRAGRFAELIVLALLSLGAARLLQRVWQWRLASGLALLWLLALAVFAGPLPLLATALFGLAALALGGLVDRSAPAALRVVVGFVLWAGALGWLLPLPLHYRATYLAACVALVAWQRRALRDACTQGLRGWRDAVDAAPRTAVFAVLVLGLASTGSWLPTMQADDVVYHLRLPWQLLQAHQYPLDPGPQIWALAPWAGDVLQAVPQLIAGAEARGPLNLLWIALTAVGVWRIALALQGTPRAAWFAVALYASLPLTAALAGSMQTETPTTALLVWLGWLILQAPEPTRPRLWLGAVLVGGLLGLKLAAALLGVLLLPWALWRHRRLPALPALLAALALVLVIGGSSYAYAGYVAGNPFLPLFNAWFQSPYFDPSNFDDARWHAGFDAWLPWNLSFHTDRYLEAFPGGGGFVLVALAGAWLLALRQRATTALAVAATVLCVALLLPLQYLRYVFPALVLLLPALAVTALRIDPRRATWLLAGVCVLNLAFQANGFWLLRVGAVKTTILAAGRDAPLLGAHVPERNLIAAIRAVPHANVLALDASRPYIAELGTRGRSTSYYDRPLQRAAAQAEAEANVDGTAWAALFAREGISDVLVRPAALTAAQRAGLARAGATRRMAQGEIEWWRIGAETTR</sequence>
<reference evidence="10 11" key="1">
    <citation type="submission" date="2020-08" db="EMBL/GenBank/DDBJ databases">
        <title>Lysobacter sp. II4 sp. nov., isolated from soil.</title>
        <authorList>
            <person name="Woo C.Y."/>
            <person name="Kim J."/>
        </authorList>
    </citation>
    <scope>NUCLEOTIDE SEQUENCE [LARGE SCALE GENOMIC DNA]</scope>
    <source>
        <strain evidence="10 11">II4</strain>
    </source>
</reference>
<evidence type="ECO:0000256" key="8">
    <source>
        <dbReference type="SAM" id="Phobius"/>
    </source>
</evidence>
<accession>A0A7H0G024</accession>
<feature type="transmembrane region" description="Helical" evidence="8">
    <location>
        <begin position="80"/>
        <end position="107"/>
    </location>
</feature>
<keyword evidence="7 8" id="KW-0472">Membrane</keyword>
<feature type="transmembrane region" description="Helical" evidence="8">
    <location>
        <begin position="520"/>
        <end position="540"/>
    </location>
</feature>
<feature type="transmembrane region" description="Helical" evidence="8">
    <location>
        <begin position="286"/>
        <end position="306"/>
    </location>
</feature>
<evidence type="ECO:0000256" key="5">
    <source>
        <dbReference type="ARBA" id="ARBA00022692"/>
    </source>
</evidence>
<dbReference type="GO" id="GO:0005886">
    <property type="term" value="C:plasma membrane"/>
    <property type="evidence" value="ECO:0007669"/>
    <property type="project" value="UniProtKB-SubCell"/>
</dbReference>
<evidence type="ECO:0000256" key="7">
    <source>
        <dbReference type="ARBA" id="ARBA00023136"/>
    </source>
</evidence>
<keyword evidence="4 10" id="KW-0808">Transferase</keyword>
<dbReference type="Pfam" id="PF13231">
    <property type="entry name" value="PMT_2"/>
    <property type="match status" value="1"/>
</dbReference>
<evidence type="ECO:0000256" key="6">
    <source>
        <dbReference type="ARBA" id="ARBA00022989"/>
    </source>
</evidence>
<keyword evidence="11" id="KW-1185">Reference proteome</keyword>
<feature type="transmembrane region" description="Helical" evidence="8">
    <location>
        <begin position="371"/>
        <end position="393"/>
    </location>
</feature>
<dbReference type="InterPro" id="IPR050297">
    <property type="entry name" value="LipidA_mod_glycosyltrf_83"/>
</dbReference>
<keyword evidence="5 8" id="KW-0812">Transmembrane</keyword>
<dbReference type="Proteomes" id="UP000516018">
    <property type="component" value="Chromosome"/>
</dbReference>
<organism evidence="10 11">
    <name type="scientific">Agrilutibacter terrestris</name>
    <dbReference type="NCBI Taxonomy" id="2865112"/>
    <lineage>
        <taxon>Bacteria</taxon>
        <taxon>Pseudomonadati</taxon>
        <taxon>Pseudomonadota</taxon>
        <taxon>Gammaproteobacteria</taxon>
        <taxon>Lysobacterales</taxon>
        <taxon>Lysobacteraceae</taxon>
        <taxon>Agrilutibacter</taxon>
    </lineage>
</organism>